<name>A0A7E4WA16_PANRE</name>
<sequence>MEGVDGAFEFVPGPARVLVRFRRLSDRSTPPRDVRHVESSRMVVILDKEQLRLAVRDTTNASSRSLITETCLNRTHRKEGKSDNPVVKHAMKTQGRPNAAVG</sequence>
<accession>A0A7E4WA16</accession>
<dbReference type="AlphaFoldDB" id="A0A7E4WA16"/>
<feature type="region of interest" description="Disordered" evidence="1">
    <location>
        <begin position="76"/>
        <end position="102"/>
    </location>
</feature>
<dbReference type="Proteomes" id="UP000492821">
    <property type="component" value="Unassembled WGS sequence"/>
</dbReference>
<evidence type="ECO:0000313" key="3">
    <source>
        <dbReference type="WBParaSite" id="Pan_g8203.t1"/>
    </source>
</evidence>
<organism evidence="2 3">
    <name type="scientific">Panagrellus redivivus</name>
    <name type="common">Microworm</name>
    <dbReference type="NCBI Taxonomy" id="6233"/>
    <lineage>
        <taxon>Eukaryota</taxon>
        <taxon>Metazoa</taxon>
        <taxon>Ecdysozoa</taxon>
        <taxon>Nematoda</taxon>
        <taxon>Chromadorea</taxon>
        <taxon>Rhabditida</taxon>
        <taxon>Tylenchina</taxon>
        <taxon>Panagrolaimomorpha</taxon>
        <taxon>Panagrolaimoidea</taxon>
        <taxon>Panagrolaimidae</taxon>
        <taxon>Panagrellus</taxon>
    </lineage>
</organism>
<proteinExistence type="predicted"/>
<keyword evidence="2" id="KW-1185">Reference proteome</keyword>
<reference evidence="3" key="2">
    <citation type="submission" date="2020-10" db="UniProtKB">
        <authorList>
            <consortium name="WormBaseParasite"/>
        </authorList>
    </citation>
    <scope>IDENTIFICATION</scope>
</reference>
<reference evidence="2" key="1">
    <citation type="journal article" date="2013" name="Genetics">
        <title>The draft genome and transcriptome of Panagrellus redivivus are shaped by the harsh demands of a free-living lifestyle.</title>
        <authorList>
            <person name="Srinivasan J."/>
            <person name="Dillman A.R."/>
            <person name="Macchietto M.G."/>
            <person name="Heikkinen L."/>
            <person name="Lakso M."/>
            <person name="Fracchia K.M."/>
            <person name="Antoshechkin I."/>
            <person name="Mortazavi A."/>
            <person name="Wong G."/>
            <person name="Sternberg P.W."/>
        </authorList>
    </citation>
    <scope>NUCLEOTIDE SEQUENCE [LARGE SCALE GENOMIC DNA]</scope>
    <source>
        <strain evidence="2">MT8872</strain>
    </source>
</reference>
<evidence type="ECO:0000313" key="2">
    <source>
        <dbReference type="Proteomes" id="UP000492821"/>
    </source>
</evidence>
<dbReference type="WBParaSite" id="Pan_g8203.t1">
    <property type="protein sequence ID" value="Pan_g8203.t1"/>
    <property type="gene ID" value="Pan_g8203"/>
</dbReference>
<evidence type="ECO:0000256" key="1">
    <source>
        <dbReference type="SAM" id="MobiDB-lite"/>
    </source>
</evidence>
<protein>
    <submittedName>
        <fullName evidence="3">Transposase Tc1-like domain-containing protein</fullName>
    </submittedName>
</protein>